<dbReference type="OrthoDB" id="5532350at2759"/>
<evidence type="ECO:0000313" key="6">
    <source>
        <dbReference type="EMBL" id="QPG72880.1"/>
    </source>
</evidence>
<evidence type="ECO:0000256" key="4">
    <source>
        <dbReference type="RuleBase" id="RU368087"/>
    </source>
</evidence>
<dbReference type="Pfam" id="PF04568">
    <property type="entry name" value="IATP"/>
    <property type="match status" value="1"/>
</dbReference>
<dbReference type="AlphaFoldDB" id="A0A875RMY0"/>
<comment type="subcellular location">
    <subcellularLocation>
        <location evidence="1">Mitochondrion</location>
    </subcellularLocation>
</comment>
<evidence type="ECO:0000256" key="2">
    <source>
        <dbReference type="ARBA" id="ARBA00010901"/>
    </source>
</evidence>
<name>A0A875RMY0_EENNA</name>
<dbReference type="KEGG" id="bnn:FOA43_000183"/>
<dbReference type="Proteomes" id="UP000662931">
    <property type="component" value="Chromosome 1"/>
</dbReference>
<dbReference type="Gene3D" id="1.20.5.500">
    <property type="entry name" value="Single helix bin"/>
    <property type="match status" value="1"/>
</dbReference>
<dbReference type="RefSeq" id="XP_038776445.1">
    <property type="nucleotide sequence ID" value="XM_038920517.1"/>
</dbReference>
<reference evidence="6" key="1">
    <citation type="submission" date="2020-10" db="EMBL/GenBank/DDBJ databases">
        <authorList>
            <person name="Roach M.J.R."/>
        </authorList>
    </citation>
    <scope>NUCLEOTIDE SEQUENCE</scope>
    <source>
        <strain evidence="6">CBS 1945</strain>
    </source>
</reference>
<evidence type="ECO:0000313" key="7">
    <source>
        <dbReference type="Proteomes" id="UP000662931"/>
    </source>
</evidence>
<proteinExistence type="inferred from homology"/>
<organism evidence="6 7">
    <name type="scientific">Eeniella nana</name>
    <name type="common">Yeast</name>
    <name type="synonym">Brettanomyces nanus</name>
    <dbReference type="NCBI Taxonomy" id="13502"/>
    <lineage>
        <taxon>Eukaryota</taxon>
        <taxon>Fungi</taxon>
        <taxon>Dikarya</taxon>
        <taxon>Ascomycota</taxon>
        <taxon>Saccharomycotina</taxon>
        <taxon>Pichiomycetes</taxon>
        <taxon>Pichiales</taxon>
        <taxon>Pichiaceae</taxon>
        <taxon>Brettanomyces</taxon>
    </lineage>
</organism>
<dbReference type="EMBL" id="CP064812">
    <property type="protein sequence ID" value="QPG72880.1"/>
    <property type="molecule type" value="Genomic_DNA"/>
</dbReference>
<keyword evidence="3" id="KW-0496">Mitochondrion</keyword>
<sequence>MFARRALTNVTKRSPYRVMGVRFTSSEGATGSVRQNGSSDNFTEDLYIKKQQAEQIAALKVQLAEQKKQLDRLEKQSQVDPQIETDKN</sequence>
<gene>
    <name evidence="6" type="ORF">FOA43_000183</name>
</gene>
<dbReference type="InterPro" id="IPR007648">
    <property type="entry name" value="ATPase_inhibitor_mt"/>
</dbReference>
<dbReference type="GO" id="GO:0005739">
    <property type="term" value="C:mitochondrion"/>
    <property type="evidence" value="ECO:0007669"/>
    <property type="project" value="UniProtKB-SubCell"/>
</dbReference>
<accession>A0A875RMY0</accession>
<protein>
    <recommendedName>
        <fullName evidence="4">ATPase inhibitor, mitochondrial</fullName>
    </recommendedName>
</protein>
<evidence type="ECO:0000256" key="3">
    <source>
        <dbReference type="ARBA" id="ARBA00023128"/>
    </source>
</evidence>
<feature type="region of interest" description="Disordered" evidence="5">
    <location>
        <begin position="69"/>
        <end position="88"/>
    </location>
</feature>
<dbReference type="GeneID" id="62193584"/>
<comment type="similarity">
    <text evidence="2 4">Belongs to the ATPase inhibitor family.</text>
</comment>
<keyword evidence="7" id="KW-1185">Reference proteome</keyword>
<comment type="function">
    <text evidence="4">Inhibits the enzyme activity of ATPase.</text>
</comment>
<evidence type="ECO:0000256" key="5">
    <source>
        <dbReference type="SAM" id="MobiDB-lite"/>
    </source>
</evidence>
<dbReference type="GO" id="GO:0042030">
    <property type="term" value="F:ATPase inhibitor activity"/>
    <property type="evidence" value="ECO:0007669"/>
    <property type="project" value="InterPro"/>
</dbReference>
<evidence type="ECO:0000256" key="1">
    <source>
        <dbReference type="ARBA" id="ARBA00004173"/>
    </source>
</evidence>